<dbReference type="AlphaFoldDB" id="A0A560DZ60"/>
<reference evidence="1 2" key="1">
    <citation type="submission" date="2019-06" db="EMBL/GenBank/DDBJ databases">
        <title>Genomic Encyclopedia of Type Strains, Phase IV (KMG-V): Genome sequencing to study the core and pangenomes of soil and plant-associated prokaryotes.</title>
        <authorList>
            <person name="Whitman W."/>
        </authorList>
    </citation>
    <scope>NUCLEOTIDE SEQUENCE [LARGE SCALE GENOMIC DNA]</scope>
    <source>
        <strain evidence="1 2">BR 510</strain>
    </source>
</reference>
<comment type="caution">
    <text evidence="1">The sequence shown here is derived from an EMBL/GenBank/DDBJ whole genome shotgun (WGS) entry which is preliminary data.</text>
</comment>
<evidence type="ECO:0000313" key="1">
    <source>
        <dbReference type="EMBL" id="TWB02411.1"/>
    </source>
</evidence>
<proteinExistence type="predicted"/>
<dbReference type="EMBL" id="VITK01000003">
    <property type="protein sequence ID" value="TWB02411.1"/>
    <property type="molecule type" value="Genomic_DNA"/>
</dbReference>
<name>A0A560DZ60_9BRAD</name>
<keyword evidence="2" id="KW-1185">Reference proteome</keyword>
<dbReference type="Proteomes" id="UP000319949">
    <property type="component" value="Unassembled WGS sequence"/>
</dbReference>
<organism evidence="1 2">
    <name type="scientific">Bradyrhizobium stylosanthis</name>
    <dbReference type="NCBI Taxonomy" id="1803665"/>
    <lineage>
        <taxon>Bacteria</taxon>
        <taxon>Pseudomonadati</taxon>
        <taxon>Pseudomonadota</taxon>
        <taxon>Alphaproteobacteria</taxon>
        <taxon>Hyphomicrobiales</taxon>
        <taxon>Nitrobacteraceae</taxon>
        <taxon>Bradyrhizobium</taxon>
    </lineage>
</organism>
<accession>A0A560DZ60</accession>
<evidence type="ECO:0000313" key="2">
    <source>
        <dbReference type="Proteomes" id="UP000319949"/>
    </source>
</evidence>
<sequence length="243" mass="27417">MPMILPLVPRLWALVVISLFISGCGRTESYRYKLTLAVTTPDGVKRGSTVVQVRFWDVSFPAKGTMHKLDGQALYLDLGPGTRPLIALLTRRLHRKYDDEIRWTEEAGPGTPLILRAYGEARSRDFMDDVPRVARLRGPRKISPNDLPDLVTFADMGDPSSVIEVDRNDLQASVGANITLSEVTIESTDEPITRGIEHVLPWIPTYFEKNLRLDRSGLTGEQTVANRLSWWDFIQSSELKRNN</sequence>
<gene>
    <name evidence="1" type="ORF">FBZ96_1031193</name>
</gene>
<protein>
    <submittedName>
        <fullName evidence="1">Uncharacterized protein</fullName>
    </submittedName>
</protein>